<sequence length="1751" mass="195525">MQHHRHSGVNEVGRILPCTCGRATLDARRILLLVSGDVERNPGPMIRGAQWNAGGLSQAKRIALERKLHEDMVLFCLLQETHLASAECAALKIGGYQHVGQARTPHGGGVSILVRDGVGVEVGILEKEVPERATVTLRFSADVSLTITSAYFPRKADVSSEALDTLLGANGAMVIGADVNSHHVLWDPLRPSDDKGECIVDWCVQNDMRIANTGLATRRQPGTAALSSPDITLCRDCEISNWKSALSPDSDHHWITFDVFVGTSLDVIAPSKPVRALYSWNKARWNDFRKLSDDFIFRGMKRSAKGADALNEAVTRGIRMAAKRTIPKGKGVAPPFWTPELTKLDKMVQECKNERKRDALIRWRRKVLVDTAMGRWKENVSKLSTTDSASWNLVKSIYAPRPLTSPVLVVDGHPLTKRQQAQALAKMYMARSTKAPHAPEMRIPSTRRSTFRPITEAELDVALRELSSGTAPGDDEIHCEELKELGRVAKKCVLRLFNCSLRTGQVPAKWKHGIIVPLLKPNKPASSMASFRPVTLTSTLCKLMERIVARRVRDCIEDKLQPQQAGFRPARSTLDTLMQVTSAVRRRRDGEKTAAVFIDYARAFDSVDHNCIVKALMSFGVEKHLVAWIADFLQGRTAQVRVNNTLSEDISLTCGVPQGSVLGPLLFIVTVDSLSKRLNCIPGLQHGFFADDLTIVCTSADLSAIQQTIQQGLDCITRWSEEHYMEVSAEKTEYTLFGARETNLLSLKVGETVLKEVRTPKLLGLTMQPHKGLSKHVQGVKAAADARLLQLRAVASPEWGPDREKLRAFYLALVQAKVCYGIASWWFDTSLSDRERLEKVQAQAAHIVAGIPKAANRNDALCEARLKPINEVAHRRALEYYLRLKAKGAVHAKIAESIFPPEHPIHVRLAKVKHLYSTIDGMGKQHDATVLQLARRVHFNTTTPGGLKADAPEKDKKMHTMRRVVRFRDFDYQVWTDGSVVLDVSSGAGALVYPKEGRREKVVLGAGSLACSYRAECVAMEAGLKRLVDVIELNQTHRTRVVAFTDSLSLLMALSTGPAVVEDAILRRIWDLILRLVRLRVSVNFQFVFSHCGVPRNEAADKAAEQGNAKPQMYPAWVTDIVTGVERQVRNEMYRSFEEGRMLRTHRSVLLDHVRPAPKHTKLDRLGESLLAQFRTGTSKHFGWLHRVLTRKTDRLECRWCRAKDIGGDAVEGHTLAKSAVDSANAPDLGIATRQSDPIICPLCNMVCARRQAGVVHLVKIHGLERDCALAMTKKARRAALTYKNGYTCHVCGDAFERRGLLVEHMAQHPPDVVPTVEERPKRAREEDEADDGKAFKCCWCAKRYTVYARLRKHMIQKHPEKQLKSDDIPVEQEASSDSDGEPVQEEQNFVCQKCDRVLKSKTWLTRHKCDVTSNINSEDSNVAEQSDTAACPICSKEYHYKWLLRHMREKHPGHDESLRPQPRAKPKRKTMRSEAQAQDGGSGSPESAGDGDGDGERPRKRPRMGRHKEGEEGRDYVCGRCDSAYKQWYSLVWHTRTHHDHATTVKRKMKDGTIAVTPLLQRSLQCPYCPMKCALKQYLTMHLQAKHGQRKKESEHNLLKAECEESAAHLLECPSLRELRKKHGLETRKDGEVFFSAQLASFLKELFKLESPLSPPLDSPKLTPARAVKRHRSPTALDTAYPPSAATKLIGVSPARTMRKRVREADSLSKAVCFNVPLGEARRGSRIRLTSPAGIQSHRGSRESSAARAA</sequence>
<dbReference type="InterPro" id="IPR000477">
    <property type="entry name" value="RT_dom"/>
</dbReference>
<dbReference type="SMART" id="SM00355">
    <property type="entry name" value="ZnF_C2H2"/>
    <property type="match status" value="7"/>
</dbReference>
<keyword evidence="1" id="KW-0862">Zinc</keyword>
<dbReference type="VEuPathDB" id="TriTrypDB:TcIL3000_0_49560"/>
<feature type="domain" description="Reverse transcriptase" evidence="4">
    <location>
        <begin position="499"/>
        <end position="767"/>
    </location>
</feature>
<evidence type="ECO:0000256" key="2">
    <source>
        <dbReference type="SAM" id="MobiDB-lite"/>
    </source>
</evidence>
<dbReference type="SUPFAM" id="SSF53098">
    <property type="entry name" value="Ribonuclease H-like"/>
    <property type="match status" value="1"/>
</dbReference>
<evidence type="ECO:0000313" key="6">
    <source>
        <dbReference type="EMBL" id="AFN16296.1"/>
    </source>
</evidence>
<dbReference type="Pfam" id="PF14529">
    <property type="entry name" value="Exo_endo_phos_2"/>
    <property type="match status" value="1"/>
</dbReference>
<dbReference type="InterPro" id="IPR036691">
    <property type="entry name" value="Endo/exonu/phosph_ase_sf"/>
</dbReference>
<dbReference type="PROSITE" id="PS50879">
    <property type="entry name" value="RNASE_H_1"/>
    <property type="match status" value="1"/>
</dbReference>
<feature type="domain" description="C2H2-type" evidence="3">
    <location>
        <begin position="1517"/>
        <end position="1544"/>
    </location>
</feature>
<dbReference type="InterPro" id="IPR002156">
    <property type="entry name" value="RNaseH_domain"/>
</dbReference>
<dbReference type="PROSITE" id="PS50157">
    <property type="entry name" value="ZINC_FINGER_C2H2_2"/>
    <property type="match status" value="3"/>
</dbReference>
<feature type="compositionally biased region" description="Basic and acidic residues" evidence="2">
    <location>
        <begin position="1359"/>
        <end position="1368"/>
    </location>
</feature>
<dbReference type="InterPro" id="IPR005135">
    <property type="entry name" value="Endo/exonuclease/phosphatase"/>
</dbReference>
<feature type="compositionally biased region" description="Acidic residues" evidence="2">
    <location>
        <begin position="1369"/>
        <end position="1385"/>
    </location>
</feature>
<dbReference type="VEuPathDB" id="TriTrypDB:TcIL3000.A.H_000014600"/>
<dbReference type="Gene3D" id="3.60.10.10">
    <property type="entry name" value="Endonuclease/exonuclease/phosphatase"/>
    <property type="match status" value="1"/>
</dbReference>
<dbReference type="PANTHER" id="PTHR36688">
    <property type="entry name" value="ENDO/EXONUCLEASE/PHOSPHATASE DOMAIN-CONTAINING PROTEIN"/>
    <property type="match status" value="1"/>
</dbReference>
<feature type="domain" description="C2H2-type" evidence="3">
    <location>
        <begin position="1287"/>
        <end position="1309"/>
    </location>
</feature>
<organism evidence="6">
    <name type="scientific">Trypanosoma congolense</name>
    <dbReference type="NCBI Taxonomy" id="5692"/>
    <lineage>
        <taxon>Eukaryota</taxon>
        <taxon>Discoba</taxon>
        <taxon>Euglenozoa</taxon>
        <taxon>Kinetoplastea</taxon>
        <taxon>Metakinetoplastina</taxon>
        <taxon>Trypanosomatida</taxon>
        <taxon>Trypanosomatidae</taxon>
        <taxon>Trypanosoma</taxon>
        <taxon>Nannomonas</taxon>
    </lineage>
</organism>
<feature type="domain" description="RNase H type-1" evidence="5">
    <location>
        <begin position="968"/>
        <end position="1109"/>
    </location>
</feature>
<accession>I6VI36</accession>
<feature type="region of interest" description="Disordered" evidence="2">
    <location>
        <begin position="1659"/>
        <end position="1682"/>
    </location>
</feature>
<dbReference type="Pfam" id="PF00096">
    <property type="entry name" value="zf-C2H2"/>
    <property type="match status" value="1"/>
</dbReference>
<dbReference type="InterPro" id="IPR036397">
    <property type="entry name" value="RNaseH_sf"/>
</dbReference>
<protein>
    <submittedName>
        <fullName evidence="6">Tcoingi protein</fullName>
    </submittedName>
</protein>
<name>I6VI36_TRYCO</name>
<dbReference type="InterPro" id="IPR036236">
    <property type="entry name" value="Znf_C2H2_sf"/>
</dbReference>
<dbReference type="CDD" id="cd09276">
    <property type="entry name" value="Rnase_HI_RT_non_LTR"/>
    <property type="match status" value="1"/>
</dbReference>
<feature type="region of interest" description="Disordered" evidence="2">
    <location>
        <begin position="1452"/>
        <end position="1514"/>
    </location>
</feature>
<evidence type="ECO:0000259" key="5">
    <source>
        <dbReference type="PROSITE" id="PS50879"/>
    </source>
</evidence>
<reference evidence="6" key="2">
    <citation type="submission" date="2012-03" db="EMBL/GenBank/DDBJ databases">
        <authorList>
            <person name="Bringaud F."/>
        </authorList>
    </citation>
    <scope>NUCLEOTIDE SEQUENCE</scope>
</reference>
<dbReference type="GO" id="GO:0008270">
    <property type="term" value="F:zinc ion binding"/>
    <property type="evidence" value="ECO:0007669"/>
    <property type="project" value="UniProtKB-KW"/>
</dbReference>
<dbReference type="Gene3D" id="3.30.420.10">
    <property type="entry name" value="Ribonuclease H-like superfamily/Ribonuclease H"/>
    <property type="match status" value="1"/>
</dbReference>
<dbReference type="Pfam" id="PF00078">
    <property type="entry name" value="RVT_1"/>
    <property type="match status" value="1"/>
</dbReference>
<dbReference type="CDD" id="cd01650">
    <property type="entry name" value="RT_nLTR_like"/>
    <property type="match status" value="1"/>
</dbReference>
<dbReference type="SUPFAM" id="SSF57667">
    <property type="entry name" value="beta-beta-alpha zinc fingers"/>
    <property type="match status" value="3"/>
</dbReference>
<reference evidence="6" key="1">
    <citation type="journal article" date="2009" name="Eukaryot. Cell">
        <title>Trypanosomatid genomes contain several subfamilies of ingi-related retroposons.</title>
        <authorList>
            <person name="Bringaud F."/>
            <person name="Berriman M."/>
            <person name="Hertz-Fowler C."/>
        </authorList>
    </citation>
    <scope>NUCLEOTIDE SEQUENCE</scope>
</reference>
<dbReference type="VEuPathDB" id="TriTrypDB:TcIL3000_0_27730"/>
<dbReference type="PANTHER" id="PTHR36688:SF2">
    <property type="entry name" value="ENDONUCLEASE_EXONUCLEASE_PHOSPHATASE DOMAIN-CONTAINING PROTEIN"/>
    <property type="match status" value="1"/>
</dbReference>
<dbReference type="GO" id="GO:0003676">
    <property type="term" value="F:nucleic acid binding"/>
    <property type="evidence" value="ECO:0007669"/>
    <property type="project" value="InterPro"/>
</dbReference>
<dbReference type="Gene3D" id="3.30.160.60">
    <property type="entry name" value="Classic Zinc Finger"/>
    <property type="match status" value="3"/>
</dbReference>
<dbReference type="PROSITE" id="PS00028">
    <property type="entry name" value="ZINC_FINGER_C2H2_1"/>
    <property type="match status" value="4"/>
</dbReference>
<proteinExistence type="predicted"/>
<feature type="region of interest" description="Disordered" evidence="2">
    <location>
        <begin position="1728"/>
        <end position="1751"/>
    </location>
</feature>
<dbReference type="PROSITE" id="PS50878">
    <property type="entry name" value="RT_POL"/>
    <property type="match status" value="1"/>
</dbReference>
<dbReference type="InterPro" id="IPR052560">
    <property type="entry name" value="RdDP_mobile_element"/>
</dbReference>
<dbReference type="InterPro" id="IPR013087">
    <property type="entry name" value="Znf_C2H2_type"/>
</dbReference>
<evidence type="ECO:0000259" key="3">
    <source>
        <dbReference type="PROSITE" id="PS50157"/>
    </source>
</evidence>
<dbReference type="InterPro" id="IPR012337">
    <property type="entry name" value="RNaseH-like_sf"/>
</dbReference>
<feature type="region of interest" description="Disordered" evidence="2">
    <location>
        <begin position="1359"/>
        <end position="1386"/>
    </location>
</feature>
<keyword evidence="1" id="KW-0863">Zinc-finger</keyword>
<keyword evidence="1" id="KW-0479">Metal-binding</keyword>
<dbReference type="GO" id="GO:0004523">
    <property type="term" value="F:RNA-DNA hybrid ribonuclease activity"/>
    <property type="evidence" value="ECO:0007669"/>
    <property type="project" value="InterPro"/>
</dbReference>
<feature type="domain" description="C2H2-type" evidence="3">
    <location>
        <begin position="1336"/>
        <end position="1364"/>
    </location>
</feature>
<evidence type="ECO:0000259" key="4">
    <source>
        <dbReference type="PROSITE" id="PS50878"/>
    </source>
</evidence>
<dbReference type="EMBL" id="JQ917147">
    <property type="protein sequence ID" value="AFN16296.1"/>
    <property type="molecule type" value="Genomic_DNA"/>
</dbReference>
<dbReference type="SUPFAM" id="SSF56219">
    <property type="entry name" value="DNase I-like"/>
    <property type="match status" value="1"/>
</dbReference>
<evidence type="ECO:0000256" key="1">
    <source>
        <dbReference type="PROSITE-ProRule" id="PRU00042"/>
    </source>
</evidence>